<feature type="active site" evidence="4">
    <location>
        <position position="61"/>
    </location>
</feature>
<keyword evidence="5" id="KW-0732">Signal</keyword>
<evidence type="ECO:0000256" key="4">
    <source>
        <dbReference type="HAMAP-Rule" id="MF_01401"/>
    </source>
</evidence>
<keyword evidence="1 4" id="KW-0560">Oxidoreductase</keyword>
<protein>
    <recommendedName>
        <fullName evidence="4">Peptide methionine sulfoxide reductase MsrA</fullName>
        <shortName evidence="4">Protein-methionine-S-oxide reductase</shortName>
        <ecNumber evidence="4">1.8.4.11</ecNumber>
    </recommendedName>
    <alternativeName>
        <fullName evidence="4">Peptide-methionine (S)-S-oxide reductase</fullName>
        <shortName evidence="4">Peptide Met(O) reductase</shortName>
    </alternativeName>
</protein>
<comment type="catalytic activity">
    <reaction evidence="3 4">
        <text>[thioredoxin]-disulfide + L-methionine + H2O = L-methionine (S)-S-oxide + [thioredoxin]-dithiol</text>
        <dbReference type="Rhea" id="RHEA:19993"/>
        <dbReference type="Rhea" id="RHEA-COMP:10698"/>
        <dbReference type="Rhea" id="RHEA-COMP:10700"/>
        <dbReference type="ChEBI" id="CHEBI:15377"/>
        <dbReference type="ChEBI" id="CHEBI:29950"/>
        <dbReference type="ChEBI" id="CHEBI:50058"/>
        <dbReference type="ChEBI" id="CHEBI:57844"/>
        <dbReference type="ChEBI" id="CHEBI:58772"/>
        <dbReference type="EC" id="1.8.4.11"/>
    </reaction>
</comment>
<dbReference type="Gene3D" id="3.30.1060.10">
    <property type="entry name" value="Peptide methionine sulphoxide reductase MsrA"/>
    <property type="match status" value="1"/>
</dbReference>
<dbReference type="NCBIfam" id="TIGR00401">
    <property type="entry name" value="msrA"/>
    <property type="match status" value="1"/>
</dbReference>
<dbReference type="EMBL" id="CP050063">
    <property type="protein sequence ID" value="QIP17877.1"/>
    <property type="molecule type" value="Genomic_DNA"/>
</dbReference>
<dbReference type="Pfam" id="PF01625">
    <property type="entry name" value="PMSR"/>
    <property type="match status" value="1"/>
</dbReference>
<dbReference type="Proteomes" id="UP000501802">
    <property type="component" value="Chromosome"/>
</dbReference>
<name>A0A6G9AZN0_9BACT</name>
<dbReference type="SUPFAM" id="SSF55068">
    <property type="entry name" value="Peptide methionine sulfoxide reductase"/>
    <property type="match status" value="1"/>
</dbReference>
<feature type="chain" id="PRO_5026099085" description="Peptide methionine sulfoxide reductase MsrA" evidence="5">
    <location>
        <begin position="27"/>
        <end position="225"/>
    </location>
</feature>
<dbReference type="PANTHER" id="PTHR43774">
    <property type="entry name" value="PEPTIDE METHIONINE SULFOXIDE REDUCTASE"/>
    <property type="match status" value="1"/>
</dbReference>
<evidence type="ECO:0000313" key="7">
    <source>
        <dbReference type="EMBL" id="QIP17877.1"/>
    </source>
</evidence>
<dbReference type="AlphaFoldDB" id="A0A6G9AZN0"/>
<feature type="signal peptide" evidence="5">
    <location>
        <begin position="1"/>
        <end position="26"/>
    </location>
</feature>
<keyword evidence="8" id="KW-1185">Reference proteome</keyword>
<dbReference type="EC" id="1.8.4.11" evidence="4"/>
<feature type="domain" description="Peptide methionine sulphoxide reductase MsrA" evidence="6">
    <location>
        <begin position="55"/>
        <end position="204"/>
    </location>
</feature>
<evidence type="ECO:0000256" key="2">
    <source>
        <dbReference type="ARBA" id="ARBA00047806"/>
    </source>
</evidence>
<dbReference type="InterPro" id="IPR036509">
    <property type="entry name" value="Met_Sox_Rdtase_MsrA_sf"/>
</dbReference>
<evidence type="ECO:0000256" key="3">
    <source>
        <dbReference type="ARBA" id="ARBA00048782"/>
    </source>
</evidence>
<organism evidence="7 8">
    <name type="scientific">Spirosoma aureum</name>
    <dbReference type="NCBI Taxonomy" id="2692134"/>
    <lineage>
        <taxon>Bacteria</taxon>
        <taxon>Pseudomonadati</taxon>
        <taxon>Bacteroidota</taxon>
        <taxon>Cytophagia</taxon>
        <taxon>Cytophagales</taxon>
        <taxon>Cytophagaceae</taxon>
        <taxon>Spirosoma</taxon>
    </lineage>
</organism>
<dbReference type="InterPro" id="IPR002569">
    <property type="entry name" value="Met_Sox_Rdtase_MsrA_dom"/>
</dbReference>
<dbReference type="KEGG" id="spib:G8759_18740"/>
<evidence type="ECO:0000313" key="8">
    <source>
        <dbReference type="Proteomes" id="UP000501802"/>
    </source>
</evidence>
<comment type="similarity">
    <text evidence="4">Belongs to the MsrA Met sulfoxide reductase family.</text>
</comment>
<sequence length="225" mass="25485">MNWKNIRFVPGYLVVFTLLFIACKQAPTNAAAENTNPVDTRLATLPVLKSGEAIATFAGGCFWATEEEMKSLKGVRAVVSGYAGGDLEYPTYEQVGTDQTGHAESVQIYYDPTILSYDTLLDAFFAGHDATELNRQGPDIGKHYRSVAFYRTPAEKSRIDAAIRRESKNHKAPIVTQVVSLVTFYPAEMYHQDYYRQHPYSLYIHLVSEPKVDKFRKRMAEWVKE</sequence>
<dbReference type="PROSITE" id="PS51257">
    <property type="entry name" value="PROKAR_LIPOPROTEIN"/>
    <property type="match status" value="1"/>
</dbReference>
<dbReference type="PANTHER" id="PTHR43774:SF1">
    <property type="entry name" value="PEPTIDE METHIONINE SULFOXIDE REDUCTASE MSRA 2"/>
    <property type="match status" value="1"/>
</dbReference>
<comment type="catalytic activity">
    <reaction evidence="2 4">
        <text>L-methionyl-[protein] + [thioredoxin]-disulfide + H2O = L-methionyl-(S)-S-oxide-[protein] + [thioredoxin]-dithiol</text>
        <dbReference type="Rhea" id="RHEA:14217"/>
        <dbReference type="Rhea" id="RHEA-COMP:10698"/>
        <dbReference type="Rhea" id="RHEA-COMP:10700"/>
        <dbReference type="Rhea" id="RHEA-COMP:12313"/>
        <dbReference type="Rhea" id="RHEA-COMP:12315"/>
        <dbReference type="ChEBI" id="CHEBI:15377"/>
        <dbReference type="ChEBI" id="CHEBI:16044"/>
        <dbReference type="ChEBI" id="CHEBI:29950"/>
        <dbReference type="ChEBI" id="CHEBI:44120"/>
        <dbReference type="ChEBI" id="CHEBI:50058"/>
        <dbReference type="EC" id="1.8.4.11"/>
    </reaction>
</comment>
<dbReference type="HAMAP" id="MF_01401">
    <property type="entry name" value="MsrA"/>
    <property type="match status" value="1"/>
</dbReference>
<dbReference type="GO" id="GO:0008113">
    <property type="term" value="F:peptide-methionine (S)-S-oxide reductase activity"/>
    <property type="evidence" value="ECO:0007669"/>
    <property type="project" value="UniProtKB-UniRule"/>
</dbReference>
<accession>A0A6G9AZN0</accession>
<evidence type="ECO:0000259" key="6">
    <source>
        <dbReference type="Pfam" id="PF01625"/>
    </source>
</evidence>
<reference evidence="7 8" key="1">
    <citation type="submission" date="2020-03" db="EMBL/GenBank/DDBJ databases">
        <authorList>
            <person name="Kim M.K."/>
        </authorList>
    </citation>
    <scope>NUCLEOTIDE SEQUENCE [LARGE SCALE GENOMIC DNA]</scope>
    <source>
        <strain evidence="7 8">BT328</strain>
    </source>
</reference>
<evidence type="ECO:0000256" key="5">
    <source>
        <dbReference type="SAM" id="SignalP"/>
    </source>
</evidence>
<evidence type="ECO:0000256" key="1">
    <source>
        <dbReference type="ARBA" id="ARBA00023002"/>
    </source>
</evidence>
<comment type="function">
    <text evidence="4">Has an important function as a repair enzyme for proteins that have been inactivated by oxidation. Catalyzes the reversible oxidation-reduction of methionine sulfoxide in proteins to methionine.</text>
</comment>
<gene>
    <name evidence="4 7" type="primary">msrA</name>
    <name evidence="7" type="ORF">G8759_18740</name>
</gene>
<proteinExistence type="inferred from homology"/>